<feature type="transmembrane region" description="Helical" evidence="1">
    <location>
        <begin position="114"/>
        <end position="135"/>
    </location>
</feature>
<comment type="caution">
    <text evidence="2">The sequence shown here is derived from an EMBL/GenBank/DDBJ whole genome shotgun (WGS) entry which is preliminary data.</text>
</comment>
<organism evidence="2 3">
    <name type="scientific">Ensete ventricosum</name>
    <name type="common">Abyssinian banana</name>
    <name type="synonym">Musa ensete</name>
    <dbReference type="NCBI Taxonomy" id="4639"/>
    <lineage>
        <taxon>Eukaryota</taxon>
        <taxon>Viridiplantae</taxon>
        <taxon>Streptophyta</taxon>
        <taxon>Embryophyta</taxon>
        <taxon>Tracheophyta</taxon>
        <taxon>Spermatophyta</taxon>
        <taxon>Magnoliopsida</taxon>
        <taxon>Liliopsida</taxon>
        <taxon>Zingiberales</taxon>
        <taxon>Musaceae</taxon>
        <taxon>Ensete</taxon>
    </lineage>
</organism>
<dbReference type="Proteomes" id="UP000287651">
    <property type="component" value="Unassembled WGS sequence"/>
</dbReference>
<gene>
    <name evidence="2" type="ORF">B296_00008374</name>
</gene>
<dbReference type="EMBL" id="AMZH03002643">
    <property type="protein sequence ID" value="RRT74886.1"/>
    <property type="molecule type" value="Genomic_DNA"/>
</dbReference>
<dbReference type="AlphaFoldDB" id="A0A427AFA0"/>
<name>A0A427AFA0_ENSVE</name>
<evidence type="ECO:0000313" key="2">
    <source>
        <dbReference type="EMBL" id="RRT74886.1"/>
    </source>
</evidence>
<accession>A0A427AFA0</accession>
<keyword evidence="1" id="KW-0472">Membrane</keyword>
<feature type="transmembrane region" description="Helical" evidence="1">
    <location>
        <begin position="155"/>
        <end position="173"/>
    </location>
</feature>
<keyword evidence="1" id="KW-1133">Transmembrane helix</keyword>
<protein>
    <submittedName>
        <fullName evidence="2">Uncharacterized protein</fullName>
    </submittedName>
</protein>
<reference evidence="2 3" key="1">
    <citation type="journal article" date="2014" name="Agronomy (Basel)">
        <title>A Draft Genome Sequence for Ensete ventricosum, the Drought-Tolerant Tree Against Hunger.</title>
        <authorList>
            <person name="Harrison J."/>
            <person name="Moore K.A."/>
            <person name="Paszkiewicz K."/>
            <person name="Jones T."/>
            <person name="Grant M."/>
            <person name="Ambacheew D."/>
            <person name="Muzemil S."/>
            <person name="Studholme D.J."/>
        </authorList>
    </citation>
    <scope>NUCLEOTIDE SEQUENCE [LARGE SCALE GENOMIC DNA]</scope>
</reference>
<sequence>MLCRHVRKQRHLLRSNLLSRSSPSFNESSGTTLDLFSITYPLSKIIGKCCQTIDLTFLTSNPAPVSSEMTSTCFIPMSCMLQEKMKGVWCSSHISLVSLLLPSLLVMMAASRTFLAMISSLALFMVLMSTAAMAADGPSPPPTTGGGESFSVRQLPSVAFAFFVSFVSILSLAY</sequence>
<evidence type="ECO:0000313" key="3">
    <source>
        <dbReference type="Proteomes" id="UP000287651"/>
    </source>
</evidence>
<evidence type="ECO:0000256" key="1">
    <source>
        <dbReference type="SAM" id="Phobius"/>
    </source>
</evidence>
<proteinExistence type="predicted"/>
<keyword evidence="1" id="KW-0812">Transmembrane</keyword>